<dbReference type="KEGG" id="hbq:QI031_08700"/>
<dbReference type="EMBL" id="CP124543">
    <property type="protein sequence ID" value="WGV27550.1"/>
    <property type="molecule type" value="Genomic_DNA"/>
</dbReference>
<dbReference type="RefSeq" id="WP_281484789.1">
    <property type="nucleotide sequence ID" value="NZ_CP124543.1"/>
</dbReference>
<accession>A0AAJ6NVK8</accession>
<keyword evidence="2" id="KW-1185">Reference proteome</keyword>
<protein>
    <submittedName>
        <fullName evidence="1">Uncharacterized protein</fullName>
    </submittedName>
</protein>
<sequence length="196" mass="21751">MVKQATLQSNQVPAFEDAKFELENCDVQNHNLVKASISRVQLDEGINNVEFVVPECICLNLEELKCFESVERQYEHWGVIFNNTLAIQPSNPAFPAISGLTVLMSSSKGGFLEAHFLQPVNCVSAFVTSSQRLVLSAYDRDRQLLAQTILPGANLANSDSTLPPNTLLSIKAHEIYSVSFCAFDGQFTLDNFRFCV</sequence>
<reference evidence="1 2" key="1">
    <citation type="journal article" date="2023" name="Limnol Oceanogr Lett">
        <title>Environmental adaptations by the intertidal Antarctic cyanobacterium Halotia branconii CENA392 as revealed using long-read genome sequencing.</title>
        <authorList>
            <person name="Dextro R.B."/>
            <person name="Delbaje E."/>
            <person name="Freitas P.N.N."/>
            <person name="Geraldes V."/>
            <person name="Pinto E."/>
            <person name="Long P.F."/>
            <person name="Fiore M.F."/>
        </authorList>
    </citation>
    <scope>NUCLEOTIDE SEQUENCE [LARGE SCALE GENOMIC DNA]</scope>
    <source>
        <strain evidence="1 2">CENA392</strain>
    </source>
</reference>
<evidence type="ECO:0000313" key="1">
    <source>
        <dbReference type="EMBL" id="WGV27550.1"/>
    </source>
</evidence>
<organism evidence="1 2">
    <name type="scientific">Halotia branconii CENA392</name>
    <dbReference type="NCBI Taxonomy" id="1539056"/>
    <lineage>
        <taxon>Bacteria</taxon>
        <taxon>Bacillati</taxon>
        <taxon>Cyanobacteriota</taxon>
        <taxon>Cyanophyceae</taxon>
        <taxon>Nostocales</taxon>
        <taxon>Nodulariaceae</taxon>
        <taxon>Halotia</taxon>
    </lineage>
</organism>
<dbReference type="AlphaFoldDB" id="A0AAJ6NVK8"/>
<proteinExistence type="predicted"/>
<gene>
    <name evidence="1" type="ORF">QI031_08700</name>
</gene>
<name>A0AAJ6NVK8_9CYAN</name>
<evidence type="ECO:0000313" key="2">
    <source>
        <dbReference type="Proteomes" id="UP001223520"/>
    </source>
</evidence>
<dbReference type="Proteomes" id="UP001223520">
    <property type="component" value="Chromosome"/>
</dbReference>